<feature type="compositionally biased region" description="Basic residues" evidence="2">
    <location>
        <begin position="517"/>
        <end position="528"/>
    </location>
</feature>
<gene>
    <name evidence="3" type="ORF">TrLO_g10638</name>
</gene>
<feature type="region of interest" description="Disordered" evidence="2">
    <location>
        <begin position="503"/>
        <end position="528"/>
    </location>
</feature>
<dbReference type="PANTHER" id="PTHR33560">
    <property type="entry name" value="PROTEIN FAM227B"/>
    <property type="match status" value="1"/>
</dbReference>
<dbReference type="EMBL" id="BRXW01000090">
    <property type="protein sequence ID" value="GMI05751.1"/>
    <property type="molecule type" value="Genomic_DNA"/>
</dbReference>
<feature type="region of interest" description="Disordered" evidence="2">
    <location>
        <begin position="1"/>
        <end position="68"/>
    </location>
</feature>
<name>A0A9W7CGN0_9STRA</name>
<dbReference type="AlphaFoldDB" id="A0A9W7CGN0"/>
<organism evidence="3 4">
    <name type="scientific">Triparma laevis f. longispina</name>
    <dbReference type="NCBI Taxonomy" id="1714387"/>
    <lineage>
        <taxon>Eukaryota</taxon>
        <taxon>Sar</taxon>
        <taxon>Stramenopiles</taxon>
        <taxon>Ochrophyta</taxon>
        <taxon>Bolidophyceae</taxon>
        <taxon>Parmales</taxon>
        <taxon>Triparmaceae</taxon>
        <taxon>Triparma</taxon>
    </lineage>
</organism>
<feature type="compositionally biased region" description="Polar residues" evidence="2">
    <location>
        <begin position="19"/>
        <end position="36"/>
    </location>
</feature>
<proteinExistence type="inferred from homology"/>
<keyword evidence="4" id="KW-1185">Reference proteome</keyword>
<dbReference type="InterPro" id="IPR029417">
    <property type="entry name" value="FAM227"/>
</dbReference>
<evidence type="ECO:0000256" key="2">
    <source>
        <dbReference type="SAM" id="MobiDB-lite"/>
    </source>
</evidence>
<evidence type="ECO:0000256" key="1">
    <source>
        <dbReference type="ARBA" id="ARBA00008666"/>
    </source>
</evidence>
<reference evidence="4" key="1">
    <citation type="journal article" date="2023" name="Commun. Biol.">
        <title>Genome analysis of Parmales, the sister group of diatoms, reveals the evolutionary specialization of diatoms from phago-mixotrophs to photoautotrophs.</title>
        <authorList>
            <person name="Ban H."/>
            <person name="Sato S."/>
            <person name="Yoshikawa S."/>
            <person name="Yamada K."/>
            <person name="Nakamura Y."/>
            <person name="Ichinomiya M."/>
            <person name="Sato N."/>
            <person name="Blanc-Mathieu R."/>
            <person name="Endo H."/>
            <person name="Kuwata A."/>
            <person name="Ogata H."/>
        </authorList>
    </citation>
    <scope>NUCLEOTIDE SEQUENCE [LARGE SCALE GENOMIC DNA]</scope>
    <source>
        <strain evidence="4">NIES 3700</strain>
    </source>
</reference>
<feature type="compositionally biased region" description="Basic and acidic residues" evidence="2">
    <location>
        <begin position="350"/>
        <end position="360"/>
    </location>
</feature>
<evidence type="ECO:0000313" key="3">
    <source>
        <dbReference type="EMBL" id="GMI05751.1"/>
    </source>
</evidence>
<dbReference type="OrthoDB" id="192826at2759"/>
<dbReference type="PANTHER" id="PTHR33560:SF2">
    <property type="entry name" value="PROTEIN FAM227B"/>
    <property type="match status" value="1"/>
</dbReference>
<accession>A0A9W7CGN0</accession>
<protein>
    <submittedName>
        <fullName evidence="3">Uncharacterized protein</fullName>
    </submittedName>
</protein>
<feature type="region of interest" description="Disordered" evidence="2">
    <location>
        <begin position="307"/>
        <end position="362"/>
    </location>
</feature>
<evidence type="ECO:0000313" key="4">
    <source>
        <dbReference type="Proteomes" id="UP001165122"/>
    </source>
</evidence>
<dbReference type="Proteomes" id="UP001165122">
    <property type="component" value="Unassembled WGS sequence"/>
</dbReference>
<dbReference type="Pfam" id="PF14922">
    <property type="entry name" value="FWWh"/>
    <property type="match status" value="1"/>
</dbReference>
<comment type="similarity">
    <text evidence="1">Belongs to the FAM227 family.</text>
</comment>
<comment type="caution">
    <text evidence="3">The sequence shown here is derived from an EMBL/GenBank/DDBJ whole genome shotgun (WGS) entry which is preliminary data.</text>
</comment>
<feature type="region of interest" description="Disordered" evidence="2">
    <location>
        <begin position="165"/>
        <end position="197"/>
    </location>
</feature>
<feature type="compositionally biased region" description="Low complexity" evidence="2">
    <location>
        <begin position="37"/>
        <end position="54"/>
    </location>
</feature>
<sequence length="528" mass="58872">MKSMRTSVNFKAGKKQQEKNGSTNNLNSSSMGRSSNPRLSPTPSVPSSLPSASPIHRASPTGSTSSRIASPSAFLTGVDFNSSRFSKAQTVEDAILPEFNPSGPTTPPNNNFLQILDNITQTFPSTTSSTQKFWTSSLAMPEYKELCYDGFWWVMENIVKVGVREREREKRRKKGEGGGGEEVWKGEGTTRRKRGEVDPNMAKYDTPLFRRMSTNYVRMFEKVPFSKKDYFFGHFPDVMSFTLLLSYHSAYPRSKSKIDDDGFKQNLLDLCNEWTTGFRTSSVARKGEHWVVDFDMSEGNKNDTATRLKQMDTSGMSPGTPGSGGVGGRRKLVLNSRGGKRATSGTDPASETKEDNERHTRPIRLPHTICHSPFVRTYMSSITGPPSQTLTFKVGLTFAPSRPVITYDNSKTSQKAKWHAENQEANKGKDGDLSLVRTFSKQAESSRESLMASYKDSRREFKSNLEETRVWEQTVLKELRSREQGMAKAERTEFANVLVCKALEKEGAPGTGGGGKGSRRGRRKAEEE</sequence>